<gene>
    <name evidence="10" type="ORF">Q4I30_002199</name>
</gene>
<reference evidence="10 11" key="1">
    <citation type="submission" date="2024-02" db="EMBL/GenBank/DDBJ databases">
        <title>FIRST GENOME SEQUENCES OF Leishmania (Viannia) shawi, Leishmania (Viannia) lindenbergi AND Leishmania (Viannia) utingensis.</title>
        <authorList>
            <person name="Resadore F."/>
            <person name="Custodio M.G.F."/>
            <person name="Boite M.C."/>
            <person name="Cupolillo E."/>
            <person name="Ferreira G.E.M."/>
        </authorList>
    </citation>
    <scope>NUCLEOTIDE SEQUENCE [LARGE SCALE GENOMIC DNA]</scope>
    <source>
        <strain evidence="10 11">ITUB/BR/1977/M4964</strain>
    </source>
</reference>
<keyword evidence="11" id="KW-1185">Reference proteome</keyword>
<feature type="compositionally biased region" description="Basic and acidic residues" evidence="8">
    <location>
        <begin position="609"/>
        <end position="635"/>
    </location>
</feature>
<feature type="region of interest" description="Disordered" evidence="8">
    <location>
        <begin position="524"/>
        <end position="546"/>
    </location>
</feature>
<evidence type="ECO:0000256" key="2">
    <source>
        <dbReference type="ARBA" id="ARBA00022741"/>
    </source>
</evidence>
<evidence type="ECO:0000259" key="9">
    <source>
        <dbReference type="PROSITE" id="PS50067"/>
    </source>
</evidence>
<organism evidence="10 11">
    <name type="scientific">Leishmania utingensis</name>
    <dbReference type="NCBI Taxonomy" id="653362"/>
    <lineage>
        <taxon>Eukaryota</taxon>
        <taxon>Discoba</taxon>
        <taxon>Euglenozoa</taxon>
        <taxon>Kinetoplastea</taxon>
        <taxon>Metakinetoplastina</taxon>
        <taxon>Trypanosomatida</taxon>
        <taxon>Trypanosomatidae</taxon>
        <taxon>Leishmaniinae</taxon>
        <taxon>Leishmania</taxon>
    </lineage>
</organism>
<keyword evidence="5" id="KW-0505">Motor protein</keyword>
<dbReference type="PROSITE" id="PS50067">
    <property type="entry name" value="KINESIN_MOTOR_2"/>
    <property type="match status" value="1"/>
</dbReference>
<dbReference type="GO" id="GO:0005524">
    <property type="term" value="F:ATP binding"/>
    <property type="evidence" value="ECO:0007669"/>
    <property type="project" value="UniProtKB-KW"/>
</dbReference>
<dbReference type="InterPro" id="IPR056614">
    <property type="entry name" value="FAZ1_cons"/>
</dbReference>
<feature type="compositionally biased region" description="Basic and acidic residues" evidence="8">
    <location>
        <begin position="651"/>
        <end position="677"/>
    </location>
</feature>
<evidence type="ECO:0000256" key="1">
    <source>
        <dbReference type="ARBA" id="ARBA00022701"/>
    </source>
</evidence>
<dbReference type="Gene3D" id="3.40.850.10">
    <property type="entry name" value="Kinesin motor domain"/>
    <property type="match status" value="1"/>
</dbReference>
<dbReference type="Proteomes" id="UP001482455">
    <property type="component" value="Unassembled WGS sequence"/>
</dbReference>
<protein>
    <recommendedName>
        <fullName evidence="9">Kinesin motor domain-containing protein</fullName>
    </recommendedName>
</protein>
<proteinExistence type="inferred from homology"/>
<dbReference type="InterPro" id="IPR001752">
    <property type="entry name" value="Kinesin_motor_dom"/>
</dbReference>
<dbReference type="Gene3D" id="6.10.250.2730">
    <property type="match status" value="4"/>
</dbReference>
<comment type="caution">
    <text evidence="6">Lacks conserved residue(s) required for the propagation of feature annotation.</text>
</comment>
<sequence length="871" mass="98068">EETLSTLRYASRARDIVNVAQVNEDPRARRIRELEEQMADMRKAMAGGDPAYVSELKEKLTLLESEAQKRAADLQALEREREKNEIRDLMLKATEAERLELLERADALEQEVALSRAQAERMELENKRLHDLHREKEALLRAREASLEKHCAEMRRRECSIANHQEEWQVSIKEERLQHETLLLQLREADERNFHLSNFFQDYVTDMRRCMDAILSTALLECRQGVDVAQASVVHLTAASCELQSQVTNLTEELRQAESALTDAHMKNEKLSADATAAAAQHAHQLNDVNSQLDQLRRELEAAALENGTLRTQLDETTKELDNKSASLEKALHSVHELRGQLESATAAVAHLEAQNCAYSAAVHVATDENKKLSSHLAQLQDEEQRLSESLQKQRQIAIDLAYFDERWTFPDPKDATETTSHTKSFPQTEWKLLLQKKPLELHSIFRTEAALACHVRQSHITSLHFQLGSLQATFNVTHLITISKHQIQQRLDTYPFRAMQEMYESRNNPPSGLDALRGQLEEAGAEKERLQGELEEKTSEADAAKEDNEALRGQLEEANQQLEEAGAEKERLQGELEEKTSEADAAKEDNEALRGQLEEANQQLEEAGAEKERLQGELEEKTSEADAAKEDNEALRGQLEEANQQLEEAGAEKERLQGELEEKTSEADAAKEDNEALRGQLEEANQQLEEAGAEKERIQNSLLGEVDALSALRDVNEALQNEMGAIAAERDGLALIVAQAAEDKADFAERFSRAEEMTAMLTSGINEFRQSLCECKSALCAADEERNRLSEELACAVWAQRKLEKDKAKLQEGYVHSEGERRKLDARFEARRENLGSVVVTGPGVTSKQSVEECFKATRTALKALQKNAA</sequence>
<comment type="similarity">
    <text evidence="6">Belongs to the TRAFAC class myosin-kinesin ATPase superfamily. Kinesin family.</text>
</comment>
<dbReference type="GO" id="GO:0003777">
    <property type="term" value="F:microtubule motor activity"/>
    <property type="evidence" value="ECO:0007669"/>
    <property type="project" value="InterPro"/>
</dbReference>
<feature type="coiled-coil region" evidence="7">
    <location>
        <begin position="53"/>
        <end position="142"/>
    </location>
</feature>
<evidence type="ECO:0000256" key="8">
    <source>
        <dbReference type="SAM" id="MobiDB-lite"/>
    </source>
</evidence>
<accession>A0AAW3AQV0</accession>
<dbReference type="GO" id="GO:0008017">
    <property type="term" value="F:microtubule binding"/>
    <property type="evidence" value="ECO:0007669"/>
    <property type="project" value="InterPro"/>
</dbReference>
<feature type="coiled-coil region" evidence="7">
    <location>
        <begin position="247"/>
        <end position="397"/>
    </location>
</feature>
<keyword evidence="2" id="KW-0547">Nucleotide-binding</keyword>
<evidence type="ECO:0000313" key="11">
    <source>
        <dbReference type="Proteomes" id="UP001482455"/>
    </source>
</evidence>
<comment type="caution">
    <text evidence="10">The sequence shown here is derived from an EMBL/GenBank/DDBJ whole genome shotgun (WGS) entry which is preliminary data.</text>
</comment>
<evidence type="ECO:0000256" key="7">
    <source>
        <dbReference type="SAM" id="Coils"/>
    </source>
</evidence>
<dbReference type="EMBL" id="JBAMZL010000015">
    <property type="protein sequence ID" value="KAL0511294.1"/>
    <property type="molecule type" value="Genomic_DNA"/>
</dbReference>
<dbReference type="Pfam" id="PF23398">
    <property type="entry name" value="FAZ1_cons"/>
    <property type="match status" value="1"/>
</dbReference>
<evidence type="ECO:0000313" key="10">
    <source>
        <dbReference type="EMBL" id="KAL0511294.1"/>
    </source>
</evidence>
<feature type="non-terminal residue" evidence="10">
    <location>
        <position position="1"/>
    </location>
</feature>
<name>A0AAW3AQV0_9TRYP</name>
<feature type="compositionally biased region" description="Basic and acidic residues" evidence="8">
    <location>
        <begin position="525"/>
        <end position="546"/>
    </location>
</feature>
<evidence type="ECO:0000256" key="3">
    <source>
        <dbReference type="ARBA" id="ARBA00022840"/>
    </source>
</evidence>
<keyword evidence="3" id="KW-0067">ATP-binding</keyword>
<dbReference type="AlphaFoldDB" id="A0AAW3AQV0"/>
<feature type="domain" description="Kinesin motor" evidence="9">
    <location>
        <begin position="1"/>
        <end position="16"/>
    </location>
</feature>
<keyword evidence="1" id="KW-0493">Microtubule</keyword>
<feature type="region of interest" description="Disordered" evidence="8">
    <location>
        <begin position="563"/>
        <end position="693"/>
    </location>
</feature>
<evidence type="ECO:0000256" key="6">
    <source>
        <dbReference type="PROSITE-ProRule" id="PRU00283"/>
    </source>
</evidence>
<dbReference type="InterPro" id="IPR036961">
    <property type="entry name" value="Kinesin_motor_dom_sf"/>
</dbReference>
<dbReference type="InterPro" id="IPR044986">
    <property type="entry name" value="KIF15/KIN-12"/>
</dbReference>
<evidence type="ECO:0000256" key="5">
    <source>
        <dbReference type="ARBA" id="ARBA00023175"/>
    </source>
</evidence>
<dbReference type="GO" id="GO:0007018">
    <property type="term" value="P:microtubule-based movement"/>
    <property type="evidence" value="ECO:0007669"/>
    <property type="project" value="InterPro"/>
</dbReference>
<keyword evidence="4 7" id="KW-0175">Coiled coil</keyword>
<feature type="compositionally biased region" description="Basic and acidic residues" evidence="8">
    <location>
        <begin position="567"/>
        <end position="593"/>
    </location>
</feature>
<evidence type="ECO:0000256" key="4">
    <source>
        <dbReference type="ARBA" id="ARBA00023054"/>
    </source>
</evidence>
<dbReference type="PANTHER" id="PTHR37739:SF8">
    <property type="entry name" value="KINESIN-LIKE PROTEIN KIN-12D"/>
    <property type="match status" value="1"/>
</dbReference>
<dbReference type="PANTHER" id="PTHR37739">
    <property type="entry name" value="KINESIN-LIKE PROTEIN KIN-12D"/>
    <property type="match status" value="1"/>
</dbReference>
<dbReference type="GO" id="GO:0005874">
    <property type="term" value="C:microtubule"/>
    <property type="evidence" value="ECO:0007669"/>
    <property type="project" value="UniProtKB-KW"/>
</dbReference>